<comment type="caution">
    <text evidence="2">The sequence shown here is derived from an EMBL/GenBank/DDBJ whole genome shotgun (WGS) entry which is preliminary data.</text>
</comment>
<feature type="compositionally biased region" description="Basic and acidic residues" evidence="1">
    <location>
        <begin position="400"/>
        <end position="417"/>
    </location>
</feature>
<feature type="region of interest" description="Disordered" evidence="1">
    <location>
        <begin position="1"/>
        <end position="76"/>
    </location>
</feature>
<reference evidence="2" key="1">
    <citation type="submission" date="2023-03" db="EMBL/GenBank/DDBJ databases">
        <title>Massive genome expansion in bonnet fungi (Mycena s.s.) driven by repeated elements and novel gene families across ecological guilds.</title>
        <authorList>
            <consortium name="Lawrence Berkeley National Laboratory"/>
            <person name="Harder C.B."/>
            <person name="Miyauchi S."/>
            <person name="Viragh M."/>
            <person name="Kuo A."/>
            <person name="Thoen E."/>
            <person name="Andreopoulos B."/>
            <person name="Lu D."/>
            <person name="Skrede I."/>
            <person name="Drula E."/>
            <person name="Henrissat B."/>
            <person name="Morin E."/>
            <person name="Kohler A."/>
            <person name="Barry K."/>
            <person name="LaButti K."/>
            <person name="Morin E."/>
            <person name="Salamov A."/>
            <person name="Lipzen A."/>
            <person name="Mereny Z."/>
            <person name="Hegedus B."/>
            <person name="Baldrian P."/>
            <person name="Stursova M."/>
            <person name="Weitz H."/>
            <person name="Taylor A."/>
            <person name="Grigoriev I.V."/>
            <person name="Nagy L.G."/>
            <person name="Martin F."/>
            <person name="Kauserud H."/>
        </authorList>
    </citation>
    <scope>NUCLEOTIDE SEQUENCE</scope>
    <source>
        <strain evidence="2">9144</strain>
    </source>
</reference>
<feature type="compositionally biased region" description="Low complexity" evidence="1">
    <location>
        <begin position="200"/>
        <end position="211"/>
    </location>
</feature>
<dbReference type="AlphaFoldDB" id="A0AAD6YFY7"/>
<organism evidence="2 3">
    <name type="scientific">Mycena pura</name>
    <dbReference type="NCBI Taxonomy" id="153505"/>
    <lineage>
        <taxon>Eukaryota</taxon>
        <taxon>Fungi</taxon>
        <taxon>Dikarya</taxon>
        <taxon>Basidiomycota</taxon>
        <taxon>Agaricomycotina</taxon>
        <taxon>Agaricomycetes</taxon>
        <taxon>Agaricomycetidae</taxon>
        <taxon>Agaricales</taxon>
        <taxon>Marasmiineae</taxon>
        <taxon>Mycenaceae</taxon>
        <taxon>Mycena</taxon>
    </lineage>
</organism>
<dbReference type="Proteomes" id="UP001219525">
    <property type="component" value="Unassembled WGS sequence"/>
</dbReference>
<keyword evidence="3" id="KW-1185">Reference proteome</keyword>
<protein>
    <submittedName>
        <fullName evidence="2">Uncharacterized protein</fullName>
    </submittedName>
</protein>
<evidence type="ECO:0000313" key="2">
    <source>
        <dbReference type="EMBL" id="KAJ7214961.1"/>
    </source>
</evidence>
<proteinExistence type="predicted"/>
<feature type="compositionally biased region" description="Basic and acidic residues" evidence="1">
    <location>
        <begin position="263"/>
        <end position="281"/>
    </location>
</feature>
<evidence type="ECO:0000313" key="3">
    <source>
        <dbReference type="Proteomes" id="UP001219525"/>
    </source>
</evidence>
<gene>
    <name evidence="2" type="ORF">GGX14DRAFT_542118</name>
</gene>
<feature type="region of interest" description="Disordered" evidence="1">
    <location>
        <begin position="119"/>
        <end position="319"/>
    </location>
</feature>
<feature type="compositionally biased region" description="Polar residues" evidence="1">
    <location>
        <begin position="225"/>
        <end position="238"/>
    </location>
</feature>
<dbReference type="EMBL" id="JARJCW010000018">
    <property type="protein sequence ID" value="KAJ7214961.1"/>
    <property type="molecule type" value="Genomic_DNA"/>
</dbReference>
<feature type="compositionally biased region" description="Basic and acidic residues" evidence="1">
    <location>
        <begin position="119"/>
        <end position="136"/>
    </location>
</feature>
<evidence type="ECO:0000256" key="1">
    <source>
        <dbReference type="SAM" id="MobiDB-lite"/>
    </source>
</evidence>
<feature type="compositionally biased region" description="Pro residues" evidence="1">
    <location>
        <begin position="244"/>
        <end position="253"/>
    </location>
</feature>
<accession>A0AAD6YFY7</accession>
<name>A0AAD6YFY7_9AGAR</name>
<feature type="region of interest" description="Disordered" evidence="1">
    <location>
        <begin position="346"/>
        <end position="417"/>
    </location>
</feature>
<feature type="compositionally biased region" description="Polar residues" evidence="1">
    <location>
        <begin position="176"/>
        <end position="188"/>
    </location>
</feature>
<sequence>MPTPEPAARTHPRQATLAAHCARQPHWHARRTSPSPPPPLAARCTPPATRARHLPLPATRNSTTAKGATGVSPGLLQKQAKRSSLIAKPRPAVQPGQEFSQPKKVKTTSYATFIVKAGEKRLSREDERASGSRDRLPFSMAEAPKTPDAANTPRTTSNEPAAYPELTPRLAATAASDATQHPRTTEGITASYFGRITDLARSAQRANARSGARGRRGADDDETGSVMSDFTELSTKAQAGSLAPTPPLSPESEPPIYLDPVDGQDHERQGGEADPGIHADDLPDEDDSDLSRFIHVSHADATMPTPPKVCLDPRTHPLGREGAQAQTAYGGVPLSEEALAAMDAEDAAAAHDNEEWSVPAAAEDDDNMSDEPRDWEGGESQASKIKNRVKGGAKLISGRIRRDPERMQDGKELLAES</sequence>